<protein>
    <recommendedName>
        <fullName evidence="2">Inactive rhomboid protein</fullName>
        <shortName evidence="2">iRhom</shortName>
    </recommendedName>
    <alternativeName>
        <fullName evidence="2">Rhomboid family member</fullName>
    </alternativeName>
    <alternativeName>
        <fullName evidence="2">Rhomboid veinlet-like protein</fullName>
    </alternativeName>
</protein>
<gene>
    <name evidence="5" type="primary">Rhbdf2</name>
    <name evidence="5" type="ORF">UROIND_R11290</name>
</gene>
<dbReference type="PANTHER" id="PTHR45965">
    <property type="entry name" value="INACTIVE RHOMBOID PROTEIN"/>
    <property type="match status" value="1"/>
</dbReference>
<reference evidence="5" key="1">
    <citation type="submission" date="2020-02" db="EMBL/GenBank/DDBJ databases">
        <title>Bird 10,000 Genomes (B10K) Project - Family phase.</title>
        <authorList>
            <person name="Zhang G."/>
        </authorList>
    </citation>
    <scope>NUCLEOTIDE SEQUENCE</scope>
    <source>
        <strain evidence="5">B10K-DU-030-59</strain>
    </source>
</reference>
<evidence type="ECO:0000256" key="2">
    <source>
        <dbReference type="RuleBase" id="RU369051"/>
    </source>
</evidence>
<keyword evidence="2" id="KW-0472">Membrane</keyword>
<proteinExistence type="inferred from homology"/>
<feature type="non-terminal residue" evidence="5">
    <location>
        <position position="1"/>
    </location>
</feature>
<feature type="region of interest" description="Disordered" evidence="3">
    <location>
        <begin position="81"/>
        <end position="115"/>
    </location>
</feature>
<organism evidence="5 6">
    <name type="scientific">Urocolius indicus</name>
    <name type="common">Red-faced mousebird</name>
    <name type="synonym">Colius indicus</name>
    <dbReference type="NCBI Taxonomy" id="458196"/>
    <lineage>
        <taxon>Eukaryota</taxon>
        <taxon>Metazoa</taxon>
        <taxon>Chordata</taxon>
        <taxon>Craniata</taxon>
        <taxon>Vertebrata</taxon>
        <taxon>Euteleostomi</taxon>
        <taxon>Archelosauria</taxon>
        <taxon>Archosauria</taxon>
        <taxon>Dinosauria</taxon>
        <taxon>Saurischia</taxon>
        <taxon>Theropoda</taxon>
        <taxon>Coelurosauria</taxon>
        <taxon>Aves</taxon>
        <taxon>Neognathae</taxon>
        <taxon>Neoaves</taxon>
        <taxon>Telluraves</taxon>
        <taxon>Coraciimorphae</taxon>
        <taxon>Coliiformes</taxon>
        <taxon>Coliidae</taxon>
        <taxon>Urocolius</taxon>
    </lineage>
</organism>
<dbReference type="InterPro" id="IPR022241">
    <property type="entry name" value="iRhom1_2_N"/>
</dbReference>
<dbReference type="Pfam" id="PF12595">
    <property type="entry name" value="iRhom1-2_N"/>
    <property type="match status" value="1"/>
</dbReference>
<keyword evidence="2" id="KW-0256">Endoplasmic reticulum</keyword>
<dbReference type="GO" id="GO:0042058">
    <property type="term" value="P:regulation of epidermal growth factor receptor signaling pathway"/>
    <property type="evidence" value="ECO:0007669"/>
    <property type="project" value="UniProtKB-UniRule"/>
</dbReference>
<evidence type="ECO:0000313" key="6">
    <source>
        <dbReference type="Proteomes" id="UP000654395"/>
    </source>
</evidence>
<comment type="caution">
    <text evidence="2">Lacks conserved residue(s) required for the propagation of feature annotation.</text>
</comment>
<dbReference type="Proteomes" id="UP000654395">
    <property type="component" value="Unassembled WGS sequence"/>
</dbReference>
<feature type="compositionally biased region" description="Low complexity" evidence="3">
    <location>
        <begin position="334"/>
        <end position="347"/>
    </location>
</feature>
<comment type="subcellular location">
    <subcellularLocation>
        <location evidence="2">Endoplasmic reticulum membrane</location>
        <topology evidence="2">Multi-pass membrane protein</topology>
    </subcellularLocation>
</comment>
<dbReference type="OrthoDB" id="2146116at2759"/>
<comment type="caution">
    <text evidence="5">The sequence shown here is derived from an EMBL/GenBank/DDBJ whole genome shotgun (WGS) entry which is preliminary data.</text>
</comment>
<keyword evidence="6" id="KW-1185">Reference proteome</keyword>
<feature type="region of interest" description="Disordered" evidence="3">
    <location>
        <begin position="325"/>
        <end position="348"/>
    </location>
</feature>
<feature type="non-terminal residue" evidence="5">
    <location>
        <position position="551"/>
    </location>
</feature>
<evidence type="ECO:0000256" key="3">
    <source>
        <dbReference type="SAM" id="MobiDB-lite"/>
    </source>
</evidence>
<keyword evidence="2" id="KW-0812">Transmembrane</keyword>
<feature type="region of interest" description="Disordered" evidence="3">
    <location>
        <begin position="166"/>
        <end position="211"/>
    </location>
</feature>
<dbReference type="GO" id="GO:0050709">
    <property type="term" value="P:negative regulation of protein secretion"/>
    <property type="evidence" value="ECO:0007669"/>
    <property type="project" value="UniProtKB-UniRule"/>
</dbReference>
<feature type="domain" description="Inactive rhomboid protein 1/2 N-terminal" evidence="4">
    <location>
        <begin position="127"/>
        <end position="313"/>
    </location>
</feature>
<comment type="similarity">
    <text evidence="1 2">Belongs to the peptidase S54 family.</text>
</comment>
<evidence type="ECO:0000256" key="1">
    <source>
        <dbReference type="ARBA" id="ARBA00009045"/>
    </source>
</evidence>
<evidence type="ECO:0000313" key="5">
    <source>
        <dbReference type="EMBL" id="NXX81449.1"/>
    </source>
</evidence>
<name>A0A852KV05_UROIN</name>
<dbReference type="InterPro" id="IPR051512">
    <property type="entry name" value="Inactive_Rhomboid"/>
</dbReference>
<dbReference type="AlphaFoldDB" id="A0A852KV05"/>
<dbReference type="EMBL" id="WBNH01007293">
    <property type="protein sequence ID" value="NXX81449.1"/>
    <property type="molecule type" value="Genomic_DNA"/>
</dbReference>
<comment type="function">
    <text evidence="2">Regulates ADAM17 protease, a sheddase of the epidermal growth factor (EGF) receptor ligands and TNF, thereby plays a role in sleep, cell survival, proliferation, migration and inflammation. Does not exhibit any protease activity on its own.</text>
</comment>
<accession>A0A852KV05</accession>
<keyword evidence="2" id="KW-1133">Transmembrane helix</keyword>
<feature type="transmembrane region" description="Helical" evidence="2">
    <location>
        <begin position="404"/>
        <end position="426"/>
    </location>
</feature>
<sequence length="551" mass="61099">MSAGDRNGGSHSSSSRLQSKKPPNLSIIIPPREAEEDGARKEVSAGQLHSPHTGLEGLVPGGAPSATLSLTPCSAFQPSKVPIYRKSKSLQEQRSKGGEGPEQRPGFLRQTSLSQSIRKGTAQWFGVSGDWEGKRQQWQRKSLQHCSMRYGKLKPAYRDMELPSQEVPSFQGTESPKPAKMPKIVDPLARGRPFRHPDEPDRPHTPHHALPPLTPGVASLASFNSIRSGHGRLPRRKRESVAHMSFKAAAALLRGRSVLEPLAPKRRTNKRSFLYPSFMDEDIGDTADTLDSSFFSKASATYSMPDDVFESPPLSATYLRMHPMGEDSRVSPEGRPSSALAGAGAAPRRGRRITSKVKHFAFDRKKRYYGLGVVGKWLNRTYRHSLSSIVQSQLEITDSHRPYFTYWITFVHIIITLLVIGTYGIAPIGFTQHVTTELVLRNKGVYESVKYIQQENFWIGPSSIDLIHLGAKFSPCIRKDRQVERLIQRERDRERGSGCCVQNDNSGCIQTLPRDCSETLATFIKWPGSNAPAMGSGGKRTSGAVCHQDPR</sequence>
<feature type="compositionally biased region" description="Basic and acidic residues" evidence="3">
    <location>
        <begin position="89"/>
        <end position="102"/>
    </location>
</feature>
<feature type="compositionally biased region" description="Basic and acidic residues" evidence="3">
    <location>
        <begin position="195"/>
        <end position="204"/>
    </location>
</feature>
<feature type="region of interest" description="Disordered" evidence="3">
    <location>
        <begin position="531"/>
        <end position="551"/>
    </location>
</feature>
<dbReference type="PANTHER" id="PTHR45965:SF2">
    <property type="entry name" value="INACTIVE RHOMBOID PROTEIN 2"/>
    <property type="match status" value="1"/>
</dbReference>
<feature type="region of interest" description="Disordered" evidence="3">
    <location>
        <begin position="1"/>
        <end position="66"/>
    </location>
</feature>
<evidence type="ECO:0000259" key="4">
    <source>
        <dbReference type="Pfam" id="PF12595"/>
    </source>
</evidence>
<dbReference type="GO" id="GO:0005789">
    <property type="term" value="C:endoplasmic reticulum membrane"/>
    <property type="evidence" value="ECO:0007669"/>
    <property type="project" value="UniProtKB-SubCell"/>
</dbReference>